<dbReference type="GO" id="GO:0005673">
    <property type="term" value="C:transcription factor TFIIE complex"/>
    <property type="evidence" value="ECO:0007669"/>
    <property type="project" value="TreeGrafter"/>
</dbReference>
<keyword evidence="2" id="KW-0805">Transcription regulation</keyword>
<feature type="domain" description="HTH TFE/IIEalpha-type" evidence="5">
    <location>
        <begin position="4"/>
        <end position="95"/>
    </location>
</feature>
<dbReference type="InterPro" id="IPR017919">
    <property type="entry name" value="TFIIE/TFIIEa_HTH"/>
</dbReference>
<evidence type="ECO:0000256" key="3">
    <source>
        <dbReference type="ARBA" id="ARBA00023163"/>
    </source>
</evidence>
<dbReference type="InParanoid" id="A0A1Y1Y855"/>
<organism evidence="6 7">
    <name type="scientific">Basidiobolus meristosporus CBS 931.73</name>
    <dbReference type="NCBI Taxonomy" id="1314790"/>
    <lineage>
        <taxon>Eukaryota</taxon>
        <taxon>Fungi</taxon>
        <taxon>Fungi incertae sedis</taxon>
        <taxon>Zoopagomycota</taxon>
        <taxon>Entomophthoromycotina</taxon>
        <taxon>Basidiobolomycetes</taxon>
        <taxon>Basidiobolales</taxon>
        <taxon>Basidiobolaceae</taxon>
        <taxon>Basidiobolus</taxon>
    </lineage>
</organism>
<comment type="similarity">
    <text evidence="1">Belongs to the TFIIE alpha subunit family.</text>
</comment>
<accession>A0A1Y1Y855</accession>
<gene>
    <name evidence="6" type="ORF">K493DRAFT_337917</name>
</gene>
<dbReference type="InterPro" id="IPR002853">
    <property type="entry name" value="TFIIE_asu"/>
</dbReference>
<dbReference type="SUPFAM" id="SSF46785">
    <property type="entry name" value="Winged helix' DNA-binding domain"/>
    <property type="match status" value="1"/>
</dbReference>
<dbReference type="AlphaFoldDB" id="A0A1Y1Y855"/>
<evidence type="ECO:0000256" key="1">
    <source>
        <dbReference type="ARBA" id="ARBA00008947"/>
    </source>
</evidence>
<evidence type="ECO:0000313" key="7">
    <source>
        <dbReference type="Proteomes" id="UP000193498"/>
    </source>
</evidence>
<name>A0A1Y1Y855_9FUNG</name>
<dbReference type="PROSITE" id="PS51344">
    <property type="entry name" value="HTH_TFE_IIE"/>
    <property type="match status" value="1"/>
</dbReference>
<evidence type="ECO:0000256" key="4">
    <source>
        <dbReference type="SAM" id="MobiDB-lite"/>
    </source>
</evidence>
<evidence type="ECO:0000256" key="2">
    <source>
        <dbReference type="ARBA" id="ARBA00023015"/>
    </source>
</evidence>
<evidence type="ECO:0000313" key="6">
    <source>
        <dbReference type="EMBL" id="ORX94201.1"/>
    </source>
</evidence>
<dbReference type="InterPro" id="IPR013083">
    <property type="entry name" value="Znf_RING/FYVE/PHD"/>
</dbReference>
<evidence type="ECO:0000259" key="5">
    <source>
        <dbReference type="PROSITE" id="PS51344"/>
    </source>
</evidence>
<dbReference type="InterPro" id="IPR039997">
    <property type="entry name" value="TFE"/>
</dbReference>
<comment type="caution">
    <text evidence="6">The sequence shown here is derived from an EMBL/GenBank/DDBJ whole genome shotgun (WGS) entry which is preliminary data.</text>
</comment>
<dbReference type="Proteomes" id="UP000193498">
    <property type="component" value="Unassembled WGS sequence"/>
</dbReference>
<feature type="region of interest" description="Disordered" evidence="4">
    <location>
        <begin position="200"/>
        <end position="219"/>
    </location>
</feature>
<dbReference type="STRING" id="1314790.A0A1Y1Y855"/>
<dbReference type="InterPro" id="IPR024550">
    <property type="entry name" value="TFIIEa/SarR/Rpc3_HTH_dom"/>
</dbReference>
<dbReference type="PANTHER" id="PTHR13097">
    <property type="entry name" value="TRANSCRIPTION INITIATION FACTOR IIE, ALPHA SUBUNIT"/>
    <property type="match status" value="1"/>
</dbReference>
<dbReference type="OrthoDB" id="361102at2759"/>
<dbReference type="FunCoup" id="A0A1Y1Y855">
    <property type="interactions" value="487"/>
</dbReference>
<dbReference type="SUPFAM" id="SSF57783">
    <property type="entry name" value="Zinc beta-ribbon"/>
    <property type="match status" value="1"/>
</dbReference>
<keyword evidence="7" id="KW-1185">Reference proteome</keyword>
<dbReference type="EMBL" id="MCFE01000211">
    <property type="protein sequence ID" value="ORX94201.1"/>
    <property type="molecule type" value="Genomic_DNA"/>
</dbReference>
<keyword evidence="3" id="KW-0804">Transcription</keyword>
<protein>
    <recommendedName>
        <fullName evidence="5">HTH TFE/IIEalpha-type domain-containing protein</fullName>
    </recommendedName>
</protein>
<proteinExistence type="inferred from homology"/>
<dbReference type="SMART" id="SM00531">
    <property type="entry name" value="TFIIE"/>
    <property type="match status" value="1"/>
</dbReference>
<dbReference type="InterPro" id="IPR036390">
    <property type="entry name" value="WH_DNA-bd_sf"/>
</dbReference>
<sequence length="325" mass="37608">MEILRNLVARVGRAFYEPKYMAVLDALSKSETVKDDELAMYLKLPIREVHKVCGKLKEDRLIKVMTKKESRRPEQRAVDKTYYYIDYKQFVDVVKWKMYKMRELVRTKMRSELDNKGYVCPMCGKTYSALEVQSLMDMTTFLFHCEICSSELKENDNADNVKSSEEFHSKLMEQSKPIIELLKLTDDLVMPAFSLEGLGDDSKDANAKNGDSGARSSAFDRELSYAQDTGMAAGEVRIIFEDDKKDSSRARELELEKKRQQNALPAWYLKSTITGMIAKPQAVNPAIDTSLEFTEQTEQYDPEEILEREDYYAEYYAHLQKLMIS</sequence>
<dbReference type="PANTHER" id="PTHR13097:SF7">
    <property type="entry name" value="GENERAL TRANSCRIPTION FACTOR IIE SUBUNIT 1"/>
    <property type="match status" value="1"/>
</dbReference>
<dbReference type="Pfam" id="PF02002">
    <property type="entry name" value="TFIIE_alpha"/>
    <property type="match status" value="1"/>
</dbReference>
<dbReference type="GO" id="GO:0006367">
    <property type="term" value="P:transcription initiation at RNA polymerase II promoter"/>
    <property type="evidence" value="ECO:0007669"/>
    <property type="project" value="InterPro"/>
</dbReference>
<dbReference type="Gene3D" id="3.30.40.10">
    <property type="entry name" value="Zinc/RING finger domain, C3HC4 (zinc finger)"/>
    <property type="match status" value="1"/>
</dbReference>
<reference evidence="6 7" key="1">
    <citation type="submission" date="2016-07" db="EMBL/GenBank/DDBJ databases">
        <title>Pervasive Adenine N6-methylation of Active Genes in Fungi.</title>
        <authorList>
            <consortium name="DOE Joint Genome Institute"/>
            <person name="Mondo S.J."/>
            <person name="Dannebaum R.O."/>
            <person name="Kuo R.C."/>
            <person name="Labutti K."/>
            <person name="Haridas S."/>
            <person name="Kuo A."/>
            <person name="Salamov A."/>
            <person name="Ahrendt S.R."/>
            <person name="Lipzen A."/>
            <person name="Sullivan W."/>
            <person name="Andreopoulos W.B."/>
            <person name="Clum A."/>
            <person name="Lindquist E."/>
            <person name="Daum C."/>
            <person name="Ramamoorthy G.K."/>
            <person name="Gryganskyi A."/>
            <person name="Culley D."/>
            <person name="Magnuson J.K."/>
            <person name="James T.Y."/>
            <person name="O'Malley M.A."/>
            <person name="Stajich J.E."/>
            <person name="Spatafora J.W."/>
            <person name="Visel A."/>
            <person name="Grigoriev I.V."/>
        </authorList>
    </citation>
    <scope>NUCLEOTIDE SEQUENCE [LARGE SCALE GENOMIC DNA]</scope>
    <source>
        <strain evidence="6 7">CBS 931.73</strain>
    </source>
</reference>